<reference evidence="1 2" key="1">
    <citation type="journal article" date="2024" name="Science">
        <title>Giant polyketide synthase enzymes in the biosynthesis of giant marine polyether toxins.</title>
        <authorList>
            <person name="Fallon T.R."/>
            <person name="Shende V.V."/>
            <person name="Wierzbicki I.H."/>
            <person name="Pendleton A.L."/>
            <person name="Watervoot N.F."/>
            <person name="Auber R.P."/>
            <person name="Gonzalez D.J."/>
            <person name="Wisecaver J.H."/>
            <person name="Moore B.S."/>
        </authorList>
    </citation>
    <scope>NUCLEOTIDE SEQUENCE [LARGE SCALE GENOMIC DNA]</scope>
    <source>
        <strain evidence="1 2">12B1</strain>
    </source>
</reference>
<keyword evidence="2" id="KW-1185">Reference proteome</keyword>
<protein>
    <submittedName>
        <fullName evidence="1">Uncharacterized protein</fullName>
    </submittedName>
</protein>
<evidence type="ECO:0000313" key="1">
    <source>
        <dbReference type="EMBL" id="KAL1526346.1"/>
    </source>
</evidence>
<dbReference type="Proteomes" id="UP001515480">
    <property type="component" value="Unassembled WGS sequence"/>
</dbReference>
<dbReference type="SUPFAM" id="SSF140996">
    <property type="entry name" value="Hermes dimerisation domain"/>
    <property type="match status" value="1"/>
</dbReference>
<organism evidence="1 2">
    <name type="scientific">Prymnesium parvum</name>
    <name type="common">Toxic golden alga</name>
    <dbReference type="NCBI Taxonomy" id="97485"/>
    <lineage>
        <taxon>Eukaryota</taxon>
        <taxon>Haptista</taxon>
        <taxon>Haptophyta</taxon>
        <taxon>Prymnesiophyceae</taxon>
        <taxon>Prymnesiales</taxon>
        <taxon>Prymnesiaceae</taxon>
        <taxon>Prymnesium</taxon>
    </lineage>
</organism>
<dbReference type="EMBL" id="JBGBPQ010000003">
    <property type="protein sequence ID" value="KAL1526346.1"/>
    <property type="molecule type" value="Genomic_DNA"/>
</dbReference>
<accession>A0AB34JZM3</accession>
<name>A0AB34JZM3_PRYPA</name>
<evidence type="ECO:0000313" key="2">
    <source>
        <dbReference type="Proteomes" id="UP001515480"/>
    </source>
</evidence>
<sequence length="197" mass="22197">MYKHPEEFIRLKPSEAGNEVDFAEIRKKKQGKVNAISSRHSEQIHKAHARWIVKKKRPFSICEDLEYHDIWLVAMHGSYTPPSHHLVRQHVLHLSEEGQAKLLAINTGLRAAGMKASIAGDIWSDRNVALLGMCEYYITSDWEIKELVLAATPFTERHTGVAIDEKTKEACVKAGLSHDVFSSVFMSISDNSFKTAG</sequence>
<dbReference type="AlphaFoldDB" id="A0AB34JZM3"/>
<proteinExistence type="predicted"/>
<comment type="caution">
    <text evidence="1">The sequence shown here is derived from an EMBL/GenBank/DDBJ whole genome shotgun (WGS) entry which is preliminary data.</text>
</comment>
<gene>
    <name evidence="1" type="ORF">AB1Y20_015060</name>
</gene>